<reference evidence="2 3" key="1">
    <citation type="journal article" date="2019" name="Int. J. Syst. Evol. Microbiol.">
        <title>The Global Catalogue of Microorganisms (GCM) 10K type strain sequencing project: providing services to taxonomists for standard genome sequencing and annotation.</title>
        <authorList>
            <consortium name="The Broad Institute Genomics Platform"/>
            <consortium name="The Broad Institute Genome Sequencing Center for Infectious Disease"/>
            <person name="Wu L."/>
            <person name="Ma J."/>
        </authorList>
    </citation>
    <scope>NUCLEOTIDE SEQUENCE [LARGE SCALE GENOMIC DNA]</scope>
    <source>
        <strain evidence="2 3">JCM 6307</strain>
    </source>
</reference>
<dbReference type="EMBL" id="BAAATA010000002">
    <property type="protein sequence ID" value="GAA2473219.1"/>
    <property type="molecule type" value="Genomic_DNA"/>
</dbReference>
<protein>
    <recommendedName>
        <fullName evidence="4">Integral membrane protein</fullName>
    </recommendedName>
</protein>
<keyword evidence="1" id="KW-0812">Transmembrane</keyword>
<evidence type="ECO:0000313" key="3">
    <source>
        <dbReference type="Proteomes" id="UP001501358"/>
    </source>
</evidence>
<gene>
    <name evidence="2" type="ORF">GCM10010406_06260</name>
</gene>
<evidence type="ECO:0008006" key="4">
    <source>
        <dbReference type="Google" id="ProtNLM"/>
    </source>
</evidence>
<name>A0ABN3KW41_9ACTN</name>
<dbReference type="Proteomes" id="UP001501358">
    <property type="component" value="Unassembled WGS sequence"/>
</dbReference>
<evidence type="ECO:0000256" key="1">
    <source>
        <dbReference type="SAM" id="Phobius"/>
    </source>
</evidence>
<organism evidence="2 3">
    <name type="scientific">Streptomyces thermolineatus</name>
    <dbReference type="NCBI Taxonomy" id="44033"/>
    <lineage>
        <taxon>Bacteria</taxon>
        <taxon>Bacillati</taxon>
        <taxon>Actinomycetota</taxon>
        <taxon>Actinomycetes</taxon>
        <taxon>Kitasatosporales</taxon>
        <taxon>Streptomycetaceae</taxon>
        <taxon>Streptomyces</taxon>
    </lineage>
</organism>
<comment type="caution">
    <text evidence="2">The sequence shown here is derived from an EMBL/GenBank/DDBJ whole genome shotgun (WGS) entry which is preliminary data.</text>
</comment>
<keyword evidence="1" id="KW-1133">Transmembrane helix</keyword>
<keyword evidence="3" id="KW-1185">Reference proteome</keyword>
<evidence type="ECO:0000313" key="2">
    <source>
        <dbReference type="EMBL" id="GAA2473219.1"/>
    </source>
</evidence>
<accession>A0ABN3KW41</accession>
<dbReference type="RefSeq" id="WP_182312559.1">
    <property type="nucleotide sequence ID" value="NZ_BAAATA010000002.1"/>
</dbReference>
<sequence>MNETLIERRGGSVHGGGTERAMAVGLGLGGALAVAWVLAVAWTIATWTGIT</sequence>
<feature type="transmembrane region" description="Helical" evidence="1">
    <location>
        <begin position="21"/>
        <end position="45"/>
    </location>
</feature>
<proteinExistence type="predicted"/>
<keyword evidence="1" id="KW-0472">Membrane</keyword>